<accession>A0A1S3HJM0</accession>
<keyword evidence="2" id="KW-1185">Reference proteome</keyword>
<sequence length="256" mass="28968">MLIAKDKTSLYTVRIYSEIIYMTFMLRTKPVYFALHQKDKMATELSRQTEEIYKKVLNANVSFQEALEIYKDWAPIYDDSAKILNHEGPSILAKEVEKLFDEKKHALILDAAAGTGLLGLELKNSGFHNLDALDASKEMLEKAKEKNLYRNVVCDILGPNRLDIPDDTYDAVVSVGSFGPGHVDGSCLAELIRIVKPDGYIVIVMSKELLDEEYGRDLLEIMDDHVSAGRWTVVSRRPVLRYTGVMDGMVLVHRIK</sequence>
<dbReference type="KEGG" id="lak:106155766"/>
<dbReference type="GeneID" id="106155766"/>
<dbReference type="RefSeq" id="XP_013386212.1">
    <property type="nucleotide sequence ID" value="XM_013530758.2"/>
</dbReference>
<organism evidence="2 3">
    <name type="scientific">Lingula anatina</name>
    <name type="common">Brachiopod</name>
    <name type="synonym">Lingula unguis</name>
    <dbReference type="NCBI Taxonomy" id="7574"/>
    <lineage>
        <taxon>Eukaryota</taxon>
        <taxon>Metazoa</taxon>
        <taxon>Spiralia</taxon>
        <taxon>Lophotrochozoa</taxon>
        <taxon>Brachiopoda</taxon>
        <taxon>Linguliformea</taxon>
        <taxon>Lingulata</taxon>
        <taxon>Lingulida</taxon>
        <taxon>Linguloidea</taxon>
        <taxon>Lingulidae</taxon>
        <taxon>Lingula</taxon>
    </lineage>
</organism>
<dbReference type="InterPro" id="IPR041698">
    <property type="entry name" value="Methyltransf_25"/>
</dbReference>
<dbReference type="Proteomes" id="UP000085678">
    <property type="component" value="Unplaced"/>
</dbReference>
<evidence type="ECO:0000313" key="2">
    <source>
        <dbReference type="Proteomes" id="UP000085678"/>
    </source>
</evidence>
<reference evidence="3" key="1">
    <citation type="submission" date="2025-08" db="UniProtKB">
        <authorList>
            <consortium name="RefSeq"/>
        </authorList>
    </citation>
    <scope>IDENTIFICATION</scope>
    <source>
        <tissue evidence="3">Gonads</tissue>
    </source>
</reference>
<proteinExistence type="predicted"/>
<protein>
    <submittedName>
        <fullName evidence="3">Methyltransferase-like protein 27</fullName>
    </submittedName>
</protein>
<dbReference type="InterPro" id="IPR029063">
    <property type="entry name" value="SAM-dependent_MTases_sf"/>
</dbReference>
<dbReference type="PANTHER" id="PTHR43591:SF101">
    <property type="entry name" value="METHYLTRANSFERASE-LIKE PROTEIN 27"/>
    <property type="match status" value="1"/>
</dbReference>
<feature type="domain" description="Methyltransferase" evidence="1">
    <location>
        <begin position="108"/>
        <end position="199"/>
    </location>
</feature>
<dbReference type="CDD" id="cd02440">
    <property type="entry name" value="AdoMet_MTases"/>
    <property type="match status" value="1"/>
</dbReference>
<dbReference type="STRING" id="7574.A0A1S3HJM0"/>
<dbReference type="Pfam" id="PF13649">
    <property type="entry name" value="Methyltransf_25"/>
    <property type="match status" value="1"/>
</dbReference>
<dbReference type="SUPFAM" id="SSF53335">
    <property type="entry name" value="S-adenosyl-L-methionine-dependent methyltransferases"/>
    <property type="match status" value="1"/>
</dbReference>
<dbReference type="OrthoDB" id="2019266at2759"/>
<dbReference type="PANTHER" id="PTHR43591">
    <property type="entry name" value="METHYLTRANSFERASE"/>
    <property type="match status" value="1"/>
</dbReference>
<dbReference type="Gene3D" id="3.40.50.150">
    <property type="entry name" value="Vaccinia Virus protein VP39"/>
    <property type="match status" value="1"/>
</dbReference>
<name>A0A1S3HJM0_LINAN</name>
<evidence type="ECO:0000259" key="1">
    <source>
        <dbReference type="Pfam" id="PF13649"/>
    </source>
</evidence>
<gene>
    <name evidence="3" type="primary">LOC106155766</name>
</gene>
<evidence type="ECO:0000313" key="3">
    <source>
        <dbReference type="RefSeq" id="XP_013386212.1"/>
    </source>
</evidence>
<dbReference type="InParanoid" id="A0A1S3HJM0"/>
<dbReference type="AlphaFoldDB" id="A0A1S3HJM0"/>